<dbReference type="InterPro" id="IPR043729">
    <property type="entry name" value="DUF5672"/>
</dbReference>
<evidence type="ECO:0000313" key="2">
    <source>
        <dbReference type="EMBL" id="KAK6353125.1"/>
    </source>
</evidence>
<keyword evidence="3" id="KW-1185">Reference proteome</keyword>
<sequence length="326" mass="37557">MHLLTSKAARRTILPVVLLLVVWAGVLFPGASREVIARVPRVKVEFNHRQRSPFNETKVALLVEGRAQPHLTPLLLHYMSVVPPDWRFKFFGSKESVQHLNRSRIVRHHVDDGKLDIALLPKGLKMNGQEATSRTFTNLEFYRDHLKPAEFLLVFQTDAMLCANSGQNLDDWIEYDWVGASWNVNDKFGGNGGLSIRRVSKIIKILEKQVRQPNSRAEDLWLTERLAQLPGAHMANGTVQMRFSNEMLYQKRPMGFHTGHGGDWLYSKVWGTPELRKEMWEYCPEIKMMVSMDEESFFHNTDRCPDRQNWKRDASASEMGPTAFLV</sequence>
<organism evidence="2 3">
    <name type="scientific">Orbilia brochopaga</name>
    <dbReference type="NCBI Taxonomy" id="3140254"/>
    <lineage>
        <taxon>Eukaryota</taxon>
        <taxon>Fungi</taxon>
        <taxon>Dikarya</taxon>
        <taxon>Ascomycota</taxon>
        <taxon>Pezizomycotina</taxon>
        <taxon>Orbiliomycetes</taxon>
        <taxon>Orbiliales</taxon>
        <taxon>Orbiliaceae</taxon>
        <taxon>Orbilia</taxon>
    </lineage>
</organism>
<name>A0AAV9V226_9PEZI</name>
<dbReference type="AlphaFoldDB" id="A0AAV9V226"/>
<accession>A0AAV9V226</accession>
<feature type="domain" description="DUF5672" evidence="1">
    <location>
        <begin position="116"/>
        <end position="257"/>
    </location>
</feature>
<proteinExistence type="predicted"/>
<evidence type="ECO:0000313" key="3">
    <source>
        <dbReference type="Proteomes" id="UP001375240"/>
    </source>
</evidence>
<dbReference type="Pfam" id="PF18922">
    <property type="entry name" value="DUF5672"/>
    <property type="match status" value="1"/>
</dbReference>
<gene>
    <name evidence="2" type="ORF">TWF696_005115</name>
</gene>
<dbReference type="EMBL" id="JAVHNQ010000003">
    <property type="protein sequence ID" value="KAK6353125.1"/>
    <property type="molecule type" value="Genomic_DNA"/>
</dbReference>
<evidence type="ECO:0000259" key="1">
    <source>
        <dbReference type="Pfam" id="PF18922"/>
    </source>
</evidence>
<reference evidence="2 3" key="1">
    <citation type="submission" date="2019-10" db="EMBL/GenBank/DDBJ databases">
        <authorList>
            <person name="Palmer J.M."/>
        </authorList>
    </citation>
    <scope>NUCLEOTIDE SEQUENCE [LARGE SCALE GENOMIC DNA]</scope>
    <source>
        <strain evidence="2 3">TWF696</strain>
    </source>
</reference>
<dbReference type="Proteomes" id="UP001375240">
    <property type="component" value="Unassembled WGS sequence"/>
</dbReference>
<protein>
    <recommendedName>
        <fullName evidence="1">DUF5672 domain-containing protein</fullName>
    </recommendedName>
</protein>
<comment type="caution">
    <text evidence="2">The sequence shown here is derived from an EMBL/GenBank/DDBJ whole genome shotgun (WGS) entry which is preliminary data.</text>
</comment>